<reference evidence="2" key="1">
    <citation type="submission" date="2021-05" db="EMBL/GenBank/DDBJ databases">
        <authorList>
            <person name="Alioto T."/>
            <person name="Alioto T."/>
            <person name="Gomez Garrido J."/>
        </authorList>
    </citation>
    <scope>NUCLEOTIDE SEQUENCE</scope>
</reference>
<dbReference type="AlphaFoldDB" id="A0A8D8UY86"/>
<keyword evidence="1" id="KW-1133">Transmembrane helix</keyword>
<feature type="transmembrane region" description="Helical" evidence="1">
    <location>
        <begin position="41"/>
        <end position="65"/>
    </location>
</feature>
<name>A0A8D8UY86_9HEMI</name>
<evidence type="ECO:0000313" key="2">
    <source>
        <dbReference type="EMBL" id="CAG6715585.1"/>
    </source>
</evidence>
<dbReference type="EMBL" id="HBUF01353334">
    <property type="protein sequence ID" value="CAG6715585.1"/>
    <property type="molecule type" value="Transcribed_RNA"/>
</dbReference>
<accession>A0A8D8UY86</accession>
<organism evidence="2">
    <name type="scientific">Cacopsylla melanoneura</name>
    <dbReference type="NCBI Taxonomy" id="428564"/>
    <lineage>
        <taxon>Eukaryota</taxon>
        <taxon>Metazoa</taxon>
        <taxon>Ecdysozoa</taxon>
        <taxon>Arthropoda</taxon>
        <taxon>Hexapoda</taxon>
        <taxon>Insecta</taxon>
        <taxon>Pterygota</taxon>
        <taxon>Neoptera</taxon>
        <taxon>Paraneoptera</taxon>
        <taxon>Hemiptera</taxon>
        <taxon>Sternorrhyncha</taxon>
        <taxon>Psylloidea</taxon>
        <taxon>Psyllidae</taxon>
        <taxon>Psyllinae</taxon>
        <taxon>Cacopsylla</taxon>
    </lineage>
</organism>
<evidence type="ECO:0000256" key="1">
    <source>
        <dbReference type="SAM" id="Phobius"/>
    </source>
</evidence>
<keyword evidence="1" id="KW-0472">Membrane</keyword>
<proteinExistence type="predicted"/>
<sequence>MTSFSVYRVGTSKRKHRCFQFSIYRQFDVSYEKHRCRYKYVFHYLILPTFLALRTLPNVLWAPFLEAGLPDWGFLVPKGGQKYLLGYRVLSLRLLYSSMVLGANIWVVVCLHSTTVTLMKVSLVSLGSQC</sequence>
<feature type="transmembrane region" description="Helical" evidence="1">
    <location>
        <begin position="85"/>
        <end position="111"/>
    </location>
</feature>
<keyword evidence="1" id="KW-0812">Transmembrane</keyword>
<protein>
    <submittedName>
        <fullName evidence="2">Uncharacterized protein</fullName>
    </submittedName>
</protein>